<evidence type="ECO:0000256" key="6">
    <source>
        <dbReference type="PIRSR" id="PIRSR611284-1"/>
    </source>
</evidence>
<dbReference type="eggNOG" id="COG1028">
    <property type="taxonomic scope" value="Bacteria"/>
</dbReference>
<keyword evidence="8" id="KW-0444">Lipid biosynthesis</keyword>
<evidence type="ECO:0000256" key="8">
    <source>
        <dbReference type="RuleBase" id="RU366074"/>
    </source>
</evidence>
<evidence type="ECO:0000313" key="10">
    <source>
        <dbReference type="EMBL" id="CCA59529.1"/>
    </source>
</evidence>
<dbReference type="UniPathway" id="UPA00094"/>
<keyword evidence="8" id="KW-0276">Fatty acid metabolism</keyword>
<dbReference type="EMBL" id="FR845719">
    <property type="protein sequence ID" value="CCA59529.1"/>
    <property type="molecule type" value="Genomic_DNA"/>
</dbReference>
<evidence type="ECO:0000256" key="3">
    <source>
        <dbReference type="ARBA" id="ARBA00012948"/>
    </source>
</evidence>
<keyword evidence="11" id="KW-1185">Reference proteome</keyword>
<dbReference type="InterPro" id="IPR011284">
    <property type="entry name" value="3oxo_ACP_reduc"/>
</dbReference>
<dbReference type="HOGENOM" id="CLU_010194_1_3_11"/>
<name>F2RDN7_STRVP</name>
<keyword evidence="8" id="KW-0443">Lipid metabolism</keyword>
<keyword evidence="4 8" id="KW-0560">Oxidoreductase</keyword>
<evidence type="ECO:0000259" key="9">
    <source>
        <dbReference type="SMART" id="SM00822"/>
    </source>
</evidence>
<dbReference type="InterPro" id="IPR050259">
    <property type="entry name" value="SDR"/>
</dbReference>
<reference evidence="10 11" key="1">
    <citation type="journal article" date="2011" name="BMC Genomics">
        <title>Genome-wide analysis of the role of GlnR in Streptomyces venezuelae provides new insights into global nitrogen regulation in actinomycetes.</title>
        <authorList>
            <person name="Pullan S.T."/>
            <person name="Bibb M.J."/>
            <person name="Merrick M."/>
        </authorList>
    </citation>
    <scope>NUCLEOTIDE SEQUENCE [LARGE SCALE GENOMIC DNA]</scope>
    <source>
        <strain evidence="11">ATCC 10712 / CBS 650.69 / DSM 40230 / JCM 4526 / NBRC 13096 / PD 04745</strain>
    </source>
</reference>
<dbReference type="PATRIC" id="fig|953739.5.peg.1450"/>
<dbReference type="Gene3D" id="3.40.50.720">
    <property type="entry name" value="NAD(P)-binding Rossmann-like Domain"/>
    <property type="match status" value="1"/>
</dbReference>
<evidence type="ECO:0000256" key="2">
    <source>
        <dbReference type="ARBA" id="ARBA00006484"/>
    </source>
</evidence>
<sequence length="248" mass="26397">MMSADNRVALVTGGSRGIGRSVVQRLAADGYDIAFCYRSREEEALTVAKEAEAAGAKVLVRQVDVAEQFDAEDFVRATEHELGPIHVVVSSAGIVRDNPLIMMNGQSWQEVLRVNLDGTYHICRAAVFAMLKRRTGVVITMSSVAGVYGNATQTNYSASKAGIIGFSKALAKEVAPRGIRVNSVAPGFIETDMTSALGEDAGERLAARVPLGRFGRPEEVADLVSFLASDRASYITGQVFGVDGGLVI</sequence>
<dbReference type="SMART" id="SM00822">
    <property type="entry name" value="PKS_KR"/>
    <property type="match status" value="1"/>
</dbReference>
<comment type="subunit">
    <text evidence="8">Homotetramer.</text>
</comment>
<comment type="function">
    <text evidence="8">Catalyzes the NADPH-dependent reduction of beta-ketoacyl-ACP substrates to beta-hydroxyacyl-ACP products, the first reductive step in the elongation cycle of fatty acid biosynthesis.</text>
</comment>
<dbReference type="NCBIfam" id="NF005559">
    <property type="entry name" value="PRK07231.1"/>
    <property type="match status" value="1"/>
</dbReference>
<dbReference type="PROSITE" id="PS00061">
    <property type="entry name" value="ADH_SHORT"/>
    <property type="match status" value="1"/>
</dbReference>
<dbReference type="Pfam" id="PF13561">
    <property type="entry name" value="adh_short_C2"/>
    <property type="match status" value="1"/>
</dbReference>
<accession>F2RDN7</accession>
<evidence type="ECO:0000313" key="11">
    <source>
        <dbReference type="Proteomes" id="UP000006854"/>
    </source>
</evidence>
<dbReference type="GO" id="GO:0051287">
    <property type="term" value="F:NAD binding"/>
    <property type="evidence" value="ECO:0007669"/>
    <property type="project" value="UniProtKB-UniRule"/>
</dbReference>
<feature type="binding site" evidence="7">
    <location>
        <position position="189"/>
    </location>
    <ligand>
        <name>NADP(+)</name>
        <dbReference type="ChEBI" id="CHEBI:58349"/>
    </ligand>
</feature>
<evidence type="ECO:0000256" key="7">
    <source>
        <dbReference type="PIRSR" id="PIRSR611284-2"/>
    </source>
</evidence>
<comment type="similarity">
    <text evidence="2 8">Belongs to the short-chain dehydrogenases/reductases (SDR) family.</text>
</comment>
<dbReference type="RefSeq" id="WP_015037424.1">
    <property type="nucleotide sequence ID" value="NC_018750.1"/>
</dbReference>
<dbReference type="GO" id="GO:0004316">
    <property type="term" value="F:3-oxoacyl-[acyl-carrier-protein] reductase (NADPH) activity"/>
    <property type="evidence" value="ECO:0007669"/>
    <property type="project" value="UniProtKB-UniRule"/>
</dbReference>
<dbReference type="InterPro" id="IPR002347">
    <property type="entry name" value="SDR_fam"/>
</dbReference>
<dbReference type="PANTHER" id="PTHR42879">
    <property type="entry name" value="3-OXOACYL-(ACYL-CARRIER-PROTEIN) REDUCTASE"/>
    <property type="match status" value="1"/>
</dbReference>
<dbReference type="InterPro" id="IPR036291">
    <property type="entry name" value="NAD(P)-bd_dom_sf"/>
</dbReference>
<proteinExistence type="inferred from homology"/>
<dbReference type="KEGG" id="sve:SVEN_6243"/>
<feature type="binding site" evidence="7">
    <location>
        <begin position="13"/>
        <end position="16"/>
    </location>
    <ligand>
        <name>NADP(+)</name>
        <dbReference type="ChEBI" id="CHEBI:58349"/>
    </ligand>
</feature>
<comment type="catalytic activity">
    <reaction evidence="5 8">
        <text>a (3R)-hydroxyacyl-[ACP] + NADP(+) = a 3-oxoacyl-[ACP] + NADPH + H(+)</text>
        <dbReference type="Rhea" id="RHEA:17397"/>
        <dbReference type="Rhea" id="RHEA-COMP:9916"/>
        <dbReference type="Rhea" id="RHEA-COMP:9945"/>
        <dbReference type="ChEBI" id="CHEBI:15378"/>
        <dbReference type="ChEBI" id="CHEBI:57783"/>
        <dbReference type="ChEBI" id="CHEBI:58349"/>
        <dbReference type="ChEBI" id="CHEBI:78776"/>
        <dbReference type="ChEBI" id="CHEBI:78827"/>
        <dbReference type="EC" id="1.1.1.100"/>
    </reaction>
</comment>
<dbReference type="PRINTS" id="PR00080">
    <property type="entry name" value="SDRFAMILY"/>
</dbReference>
<dbReference type="GO" id="GO:0006633">
    <property type="term" value="P:fatty acid biosynthetic process"/>
    <property type="evidence" value="ECO:0007669"/>
    <property type="project" value="UniProtKB-UniPathway"/>
</dbReference>
<dbReference type="NCBIfam" id="TIGR01830">
    <property type="entry name" value="3oxo_ACP_reduc"/>
    <property type="match status" value="1"/>
</dbReference>
<feature type="active site" description="Proton acceptor" evidence="6">
    <location>
        <position position="156"/>
    </location>
</feature>
<dbReference type="NCBIfam" id="NF009466">
    <property type="entry name" value="PRK12826.1-2"/>
    <property type="match status" value="1"/>
</dbReference>
<dbReference type="FunFam" id="3.40.50.720:FF:000173">
    <property type="entry name" value="3-oxoacyl-[acyl-carrier protein] reductase"/>
    <property type="match status" value="1"/>
</dbReference>
<dbReference type="Proteomes" id="UP000006854">
    <property type="component" value="Chromosome"/>
</dbReference>
<dbReference type="PANTHER" id="PTHR42879:SF2">
    <property type="entry name" value="3-OXOACYL-[ACYL-CARRIER-PROTEIN] REDUCTASE FABG"/>
    <property type="match status" value="1"/>
</dbReference>
<dbReference type="PRINTS" id="PR00081">
    <property type="entry name" value="GDHRDH"/>
</dbReference>
<evidence type="ECO:0000256" key="5">
    <source>
        <dbReference type="ARBA" id="ARBA00048508"/>
    </source>
</evidence>
<gene>
    <name evidence="10" type="ordered locus">SVEN_6243</name>
</gene>
<dbReference type="EC" id="1.1.1.100" evidence="3 8"/>
<organism evidence="10 11">
    <name type="scientific">Streptomyces venezuelae (strain ATCC 10712 / CBS 650.69 / DSM 40230 / JCM 4526 / NBRC 13096 / PD 04745)</name>
    <dbReference type="NCBI Taxonomy" id="953739"/>
    <lineage>
        <taxon>Bacteria</taxon>
        <taxon>Bacillati</taxon>
        <taxon>Actinomycetota</taxon>
        <taxon>Actinomycetes</taxon>
        <taxon>Kitasatosporales</taxon>
        <taxon>Streptomycetaceae</taxon>
        <taxon>Streptomyces</taxon>
    </lineage>
</organism>
<keyword evidence="7 8" id="KW-0521">NADP</keyword>
<comment type="pathway">
    <text evidence="1 8">Lipid metabolism; fatty acid biosynthesis.</text>
</comment>
<evidence type="ECO:0000256" key="4">
    <source>
        <dbReference type="ARBA" id="ARBA00023002"/>
    </source>
</evidence>
<feature type="domain" description="Ketoreductase" evidence="9">
    <location>
        <begin position="7"/>
        <end position="191"/>
    </location>
</feature>
<keyword evidence="8" id="KW-0275">Fatty acid biosynthesis</keyword>
<feature type="binding site" evidence="7">
    <location>
        <begin position="156"/>
        <end position="160"/>
    </location>
    <ligand>
        <name>NADP(+)</name>
        <dbReference type="ChEBI" id="CHEBI:58349"/>
    </ligand>
</feature>
<dbReference type="AlphaFoldDB" id="F2RDN7"/>
<dbReference type="STRING" id="953739.SVEN_6243"/>
<dbReference type="InterPro" id="IPR020904">
    <property type="entry name" value="Sc_DH/Rdtase_CS"/>
</dbReference>
<dbReference type="SUPFAM" id="SSF51735">
    <property type="entry name" value="NAD(P)-binding Rossmann-fold domains"/>
    <property type="match status" value="1"/>
</dbReference>
<evidence type="ECO:0000256" key="1">
    <source>
        <dbReference type="ARBA" id="ARBA00005194"/>
    </source>
</evidence>
<dbReference type="GeneID" id="51866774"/>
<dbReference type="InterPro" id="IPR057326">
    <property type="entry name" value="KR_dom"/>
</dbReference>
<protein>
    <recommendedName>
        <fullName evidence="3 8">3-oxoacyl-[acyl-carrier-protein] reductase</fullName>
        <ecNumber evidence="3 8">1.1.1.100</ecNumber>
    </recommendedName>
</protein>